<protein>
    <submittedName>
        <fullName evidence="3">Lactonase, 7-bladed beta-propeller-domain-containing protein</fullName>
    </submittedName>
</protein>
<dbReference type="PANTHER" id="PTHR30344:SF4">
    <property type="entry name" value="CYCLASE, PUTATIVE (AFU_ORTHOLOGUE AFUA_6G11580)-RELATED"/>
    <property type="match status" value="1"/>
</dbReference>
<keyword evidence="4" id="KW-1185">Reference proteome</keyword>
<gene>
    <name evidence="3" type="ORF">BDV96DRAFT_21717</name>
</gene>
<organism evidence="3 4">
    <name type="scientific">Lophiotrema nucula</name>
    <dbReference type="NCBI Taxonomy" id="690887"/>
    <lineage>
        <taxon>Eukaryota</taxon>
        <taxon>Fungi</taxon>
        <taxon>Dikarya</taxon>
        <taxon>Ascomycota</taxon>
        <taxon>Pezizomycotina</taxon>
        <taxon>Dothideomycetes</taxon>
        <taxon>Pleosporomycetidae</taxon>
        <taxon>Pleosporales</taxon>
        <taxon>Lophiotremataceae</taxon>
        <taxon>Lophiotrema</taxon>
    </lineage>
</organism>
<dbReference type="Gene3D" id="2.130.10.10">
    <property type="entry name" value="YVTN repeat-like/Quinoprotein amine dehydrogenase"/>
    <property type="match status" value="1"/>
</dbReference>
<evidence type="ECO:0000313" key="4">
    <source>
        <dbReference type="Proteomes" id="UP000799770"/>
    </source>
</evidence>
<feature type="signal peptide" evidence="2">
    <location>
        <begin position="1"/>
        <end position="18"/>
    </location>
</feature>
<keyword evidence="2" id="KW-0732">Signal</keyword>
<proteinExistence type="inferred from homology"/>
<dbReference type="InterPro" id="IPR050282">
    <property type="entry name" value="Cycloisomerase_2"/>
</dbReference>
<dbReference type="SUPFAM" id="SSF75011">
    <property type="entry name" value="3-carboxy-cis,cis-mucoante lactonizing enzyme"/>
    <property type="match status" value="1"/>
</dbReference>
<accession>A0A6A5ZFN9</accession>
<feature type="chain" id="PRO_5025452135" evidence="2">
    <location>
        <begin position="19"/>
        <end position="392"/>
    </location>
</feature>
<dbReference type="Pfam" id="PF10282">
    <property type="entry name" value="Lactonase"/>
    <property type="match status" value="1"/>
</dbReference>
<sequence>MRAFTFVVVAAGLGTALCDKHYMFSGFFSGSTIAGLEFDDNSLSLSVVNNISTQADSGSKWIALDARNQNLYVATTGYIQSYAITSNLSLTYETNVSLSSNCSNANFIAAASTAPYAVFGIPYSSGCSGLAISVDDEGTLKSAFANVTYDSSAGVHGIALSSDNNFIYSADDMGNAVWSHKYDNVTGTIEELQKIDAPTGANPRHLTVHPNGNWVYIIYEELSQLAVYSRNGTTGILSDTNTTFSLLPAGMLLESAIIPSAQTLLLTIVISGFTNTSSYWADEVFVSNATSQSPKYLITGTRSRTTSLPGYVSAFALDADTGAITEQLFLLPTTSSGGSANAVGPAKFSEEYFAITDSGANFVEVWKIDGGSAEAVSHVGMDSGPANVVWYS</sequence>
<dbReference type="PANTHER" id="PTHR30344">
    <property type="entry name" value="6-PHOSPHOGLUCONOLACTONASE-RELATED"/>
    <property type="match status" value="1"/>
</dbReference>
<dbReference type="Proteomes" id="UP000799770">
    <property type="component" value="Unassembled WGS sequence"/>
</dbReference>
<name>A0A6A5ZFN9_9PLEO</name>
<evidence type="ECO:0000256" key="1">
    <source>
        <dbReference type="ARBA" id="ARBA00005564"/>
    </source>
</evidence>
<evidence type="ECO:0000256" key="2">
    <source>
        <dbReference type="SAM" id="SignalP"/>
    </source>
</evidence>
<dbReference type="InterPro" id="IPR019405">
    <property type="entry name" value="Lactonase_7-beta_prop"/>
</dbReference>
<comment type="similarity">
    <text evidence="1">Belongs to the cycloisomerase 2 family.</text>
</comment>
<reference evidence="3" key="1">
    <citation type="journal article" date="2020" name="Stud. Mycol.">
        <title>101 Dothideomycetes genomes: a test case for predicting lifestyles and emergence of pathogens.</title>
        <authorList>
            <person name="Haridas S."/>
            <person name="Albert R."/>
            <person name="Binder M."/>
            <person name="Bloem J."/>
            <person name="Labutti K."/>
            <person name="Salamov A."/>
            <person name="Andreopoulos B."/>
            <person name="Baker S."/>
            <person name="Barry K."/>
            <person name="Bills G."/>
            <person name="Bluhm B."/>
            <person name="Cannon C."/>
            <person name="Castanera R."/>
            <person name="Culley D."/>
            <person name="Daum C."/>
            <person name="Ezra D."/>
            <person name="Gonzalez J."/>
            <person name="Henrissat B."/>
            <person name="Kuo A."/>
            <person name="Liang C."/>
            <person name="Lipzen A."/>
            <person name="Lutzoni F."/>
            <person name="Magnuson J."/>
            <person name="Mondo S."/>
            <person name="Nolan M."/>
            <person name="Ohm R."/>
            <person name="Pangilinan J."/>
            <person name="Park H.-J."/>
            <person name="Ramirez L."/>
            <person name="Alfaro M."/>
            <person name="Sun H."/>
            <person name="Tritt A."/>
            <person name="Yoshinaga Y."/>
            <person name="Zwiers L.-H."/>
            <person name="Turgeon B."/>
            <person name="Goodwin S."/>
            <person name="Spatafora J."/>
            <person name="Crous P."/>
            <person name="Grigoriev I."/>
        </authorList>
    </citation>
    <scope>NUCLEOTIDE SEQUENCE</scope>
    <source>
        <strain evidence="3">CBS 627.86</strain>
    </source>
</reference>
<dbReference type="OrthoDB" id="1715191at2759"/>
<dbReference type="InterPro" id="IPR015943">
    <property type="entry name" value="WD40/YVTN_repeat-like_dom_sf"/>
</dbReference>
<evidence type="ECO:0000313" key="3">
    <source>
        <dbReference type="EMBL" id="KAF2117231.1"/>
    </source>
</evidence>
<dbReference type="EMBL" id="ML977319">
    <property type="protein sequence ID" value="KAF2117231.1"/>
    <property type="molecule type" value="Genomic_DNA"/>
</dbReference>
<dbReference type="GO" id="GO:0017057">
    <property type="term" value="F:6-phosphogluconolactonase activity"/>
    <property type="evidence" value="ECO:0007669"/>
    <property type="project" value="TreeGrafter"/>
</dbReference>
<dbReference type="AlphaFoldDB" id="A0A6A5ZFN9"/>